<evidence type="ECO:0000256" key="1">
    <source>
        <dbReference type="ARBA" id="ARBA00006194"/>
    </source>
</evidence>
<dbReference type="GO" id="GO:0019843">
    <property type="term" value="F:rRNA binding"/>
    <property type="evidence" value="ECO:0007669"/>
    <property type="project" value="UniProtKB-UniRule"/>
</dbReference>
<protein>
    <recommendedName>
        <fullName evidence="4 5">Small ribosomal subunit protein uS11</fullName>
    </recommendedName>
</protein>
<dbReference type="GO" id="GO:0003735">
    <property type="term" value="F:structural constituent of ribosome"/>
    <property type="evidence" value="ECO:0007669"/>
    <property type="project" value="InterPro"/>
</dbReference>
<reference evidence="7 8" key="1">
    <citation type="journal article" date="2015" name="Nature">
        <title>rRNA introns, odd ribosomes, and small enigmatic genomes across a large radiation of phyla.</title>
        <authorList>
            <person name="Brown C.T."/>
            <person name="Hug L.A."/>
            <person name="Thomas B.C."/>
            <person name="Sharon I."/>
            <person name="Castelle C.J."/>
            <person name="Singh A."/>
            <person name="Wilkins M.J."/>
            <person name="Williams K.H."/>
            <person name="Banfield J.F."/>
        </authorList>
    </citation>
    <scope>NUCLEOTIDE SEQUENCE [LARGE SCALE GENOMIC DNA]</scope>
</reference>
<evidence type="ECO:0000313" key="8">
    <source>
        <dbReference type="Proteomes" id="UP000033977"/>
    </source>
</evidence>
<keyword evidence="3 5" id="KW-0687">Ribonucleoprotein</keyword>
<comment type="subunit">
    <text evidence="5">Part of the 30S ribosomal subunit. Interacts with proteins S7 and S18. Binds to IF-3.</text>
</comment>
<evidence type="ECO:0000313" key="7">
    <source>
        <dbReference type="EMBL" id="KKT57446.1"/>
    </source>
</evidence>
<dbReference type="PROSITE" id="PS00054">
    <property type="entry name" value="RIBOSOMAL_S11"/>
    <property type="match status" value="1"/>
</dbReference>
<sequence>MGKKRIIQKIDLTTDDGRASAIKSTQLKKKFSDGVVHILSTYNNTIISITDPKGDIILSSSSGALGFSGAKKGTPYASTKVAEFLGEKSKAAGIRNLGILVKGVGSGRDAALRSFAAQGFEIYAIRDITPIPHNGPRAPKPRRV</sequence>
<accession>A0A0G1IDI1</accession>
<gene>
    <name evidence="5" type="primary">rpsK</name>
    <name evidence="7" type="ORF">UW49_C0004G0061</name>
</gene>
<keyword evidence="5" id="KW-0699">rRNA-binding</keyword>
<dbReference type="AlphaFoldDB" id="A0A0G1IDI1"/>
<dbReference type="InterPro" id="IPR036967">
    <property type="entry name" value="Ribosomal_uS11_sf"/>
</dbReference>
<organism evidence="7 8">
    <name type="scientific">Candidatus Giovannonibacteria bacterium GW2011_GWB1_44_23</name>
    <dbReference type="NCBI Taxonomy" id="1618652"/>
    <lineage>
        <taxon>Bacteria</taxon>
        <taxon>Candidatus Giovannoniibacteriota</taxon>
    </lineage>
</organism>
<evidence type="ECO:0000256" key="3">
    <source>
        <dbReference type="ARBA" id="ARBA00023274"/>
    </source>
</evidence>
<evidence type="ECO:0000256" key="4">
    <source>
        <dbReference type="ARBA" id="ARBA00035160"/>
    </source>
</evidence>
<keyword evidence="2 5" id="KW-0689">Ribosomal protein</keyword>
<evidence type="ECO:0000256" key="6">
    <source>
        <dbReference type="RuleBase" id="RU003629"/>
    </source>
</evidence>
<dbReference type="Proteomes" id="UP000033977">
    <property type="component" value="Unassembled WGS sequence"/>
</dbReference>
<proteinExistence type="inferred from homology"/>
<dbReference type="SUPFAM" id="SSF53137">
    <property type="entry name" value="Translational machinery components"/>
    <property type="match status" value="1"/>
</dbReference>
<dbReference type="EMBL" id="LCIN01000004">
    <property type="protein sequence ID" value="KKT57446.1"/>
    <property type="molecule type" value="Genomic_DNA"/>
</dbReference>
<dbReference type="NCBIfam" id="NF003698">
    <property type="entry name" value="PRK05309.1"/>
    <property type="match status" value="1"/>
</dbReference>
<dbReference type="InterPro" id="IPR018102">
    <property type="entry name" value="Ribosomal_uS11_CS"/>
</dbReference>
<dbReference type="HAMAP" id="MF_01310">
    <property type="entry name" value="Ribosomal_uS11"/>
    <property type="match status" value="1"/>
</dbReference>
<dbReference type="GO" id="GO:0006412">
    <property type="term" value="P:translation"/>
    <property type="evidence" value="ECO:0007669"/>
    <property type="project" value="UniProtKB-UniRule"/>
</dbReference>
<dbReference type="PANTHER" id="PTHR11759">
    <property type="entry name" value="40S RIBOSOMAL PROTEIN S14/30S RIBOSOMAL PROTEIN S11"/>
    <property type="match status" value="1"/>
</dbReference>
<comment type="caution">
    <text evidence="7">The sequence shown here is derived from an EMBL/GenBank/DDBJ whole genome shotgun (WGS) entry which is preliminary data.</text>
</comment>
<comment type="similarity">
    <text evidence="1 5 6">Belongs to the universal ribosomal protein uS11 family.</text>
</comment>
<dbReference type="InterPro" id="IPR001971">
    <property type="entry name" value="Ribosomal_uS11"/>
</dbReference>
<evidence type="ECO:0000256" key="5">
    <source>
        <dbReference type="HAMAP-Rule" id="MF_01310"/>
    </source>
</evidence>
<dbReference type="PATRIC" id="fig|1618652.3.peg.339"/>
<dbReference type="Pfam" id="PF00411">
    <property type="entry name" value="Ribosomal_S11"/>
    <property type="match status" value="1"/>
</dbReference>
<dbReference type="Gene3D" id="3.30.420.80">
    <property type="entry name" value="Ribosomal protein S11"/>
    <property type="match status" value="1"/>
</dbReference>
<keyword evidence="5" id="KW-0694">RNA-binding</keyword>
<name>A0A0G1IDI1_9BACT</name>
<dbReference type="PIRSF" id="PIRSF002131">
    <property type="entry name" value="Ribosomal_S11"/>
    <property type="match status" value="1"/>
</dbReference>
<comment type="function">
    <text evidence="5">Located on the platform of the 30S subunit, it bridges several disparate RNA helices of the 16S rRNA. Forms part of the Shine-Dalgarno cleft in the 70S ribosome.</text>
</comment>
<evidence type="ECO:0000256" key="2">
    <source>
        <dbReference type="ARBA" id="ARBA00022980"/>
    </source>
</evidence>
<dbReference type="GO" id="GO:1990904">
    <property type="term" value="C:ribonucleoprotein complex"/>
    <property type="evidence" value="ECO:0007669"/>
    <property type="project" value="UniProtKB-KW"/>
</dbReference>
<dbReference type="GO" id="GO:0005840">
    <property type="term" value="C:ribosome"/>
    <property type="evidence" value="ECO:0007669"/>
    <property type="project" value="UniProtKB-KW"/>
</dbReference>